<feature type="compositionally biased region" description="Polar residues" evidence="1">
    <location>
        <begin position="1"/>
        <end position="16"/>
    </location>
</feature>
<gene>
    <name evidence="2" type="ORF">SAMN05421742_101303</name>
</gene>
<protein>
    <submittedName>
        <fullName evidence="2">Uncharacterized protein</fullName>
    </submittedName>
</protein>
<accession>A0A1G7UE22</accession>
<keyword evidence="3" id="KW-1185">Reference proteome</keyword>
<name>A0A1G7UE22_9PROT</name>
<proteinExistence type="predicted"/>
<dbReference type="AlphaFoldDB" id="A0A1G7UE22"/>
<feature type="region of interest" description="Disordered" evidence="1">
    <location>
        <begin position="1"/>
        <end position="23"/>
    </location>
</feature>
<reference evidence="3" key="1">
    <citation type="submission" date="2016-10" db="EMBL/GenBank/DDBJ databases">
        <authorList>
            <person name="Varghese N."/>
            <person name="Submissions S."/>
        </authorList>
    </citation>
    <scope>NUCLEOTIDE SEQUENCE [LARGE SCALE GENOMIC DNA]</scope>
    <source>
        <strain evidence="3">930I</strain>
    </source>
</reference>
<evidence type="ECO:0000313" key="3">
    <source>
        <dbReference type="Proteomes" id="UP000217076"/>
    </source>
</evidence>
<evidence type="ECO:0000256" key="1">
    <source>
        <dbReference type="SAM" id="MobiDB-lite"/>
    </source>
</evidence>
<dbReference type="OrthoDB" id="8449910at2"/>
<organism evidence="2 3">
    <name type="scientific">Roseospirillum parvum</name>
    <dbReference type="NCBI Taxonomy" id="83401"/>
    <lineage>
        <taxon>Bacteria</taxon>
        <taxon>Pseudomonadati</taxon>
        <taxon>Pseudomonadota</taxon>
        <taxon>Alphaproteobacteria</taxon>
        <taxon>Rhodospirillales</taxon>
        <taxon>Rhodospirillaceae</taxon>
        <taxon>Roseospirillum</taxon>
    </lineage>
</organism>
<dbReference type="Proteomes" id="UP000217076">
    <property type="component" value="Unassembled WGS sequence"/>
</dbReference>
<dbReference type="RefSeq" id="WP_092614280.1">
    <property type="nucleotide sequence ID" value="NZ_FNCV01000001.1"/>
</dbReference>
<sequence length="86" mass="9635">MADDVSQPSPSPQANTPPGHPMRRLSDKILLAHAQACRERKKDVARVLHMALIEELESLPRSIAQKRQDTRLVEEAFARQEAIDAP</sequence>
<evidence type="ECO:0000313" key="2">
    <source>
        <dbReference type="EMBL" id="SDG45836.1"/>
    </source>
</evidence>
<dbReference type="EMBL" id="FNCV01000001">
    <property type="protein sequence ID" value="SDG45836.1"/>
    <property type="molecule type" value="Genomic_DNA"/>
</dbReference>